<dbReference type="InterPro" id="IPR001898">
    <property type="entry name" value="SLC13A/DASS"/>
</dbReference>
<comment type="subcellular location">
    <subcellularLocation>
        <location evidence="1">Membrane</location>
        <topology evidence="1">Multi-pass membrane protein</topology>
    </subcellularLocation>
</comment>
<feature type="transmembrane region" description="Helical" evidence="6">
    <location>
        <begin position="412"/>
        <end position="434"/>
    </location>
</feature>
<accession>A0A1A7P2A4</accession>
<dbReference type="RefSeq" id="WP_066104951.1">
    <property type="nucleotide sequence ID" value="NZ_JTJL01000005.1"/>
</dbReference>
<proteinExistence type="inferred from homology"/>
<evidence type="ECO:0000313" key="8">
    <source>
        <dbReference type="Proteomes" id="UP000092649"/>
    </source>
</evidence>
<feature type="transmembrane region" description="Helical" evidence="6">
    <location>
        <begin position="239"/>
        <end position="262"/>
    </location>
</feature>
<keyword evidence="5 6" id="KW-0472">Membrane</keyword>
<gene>
    <name evidence="7" type="ORF">QS62_01685</name>
</gene>
<reference evidence="7 8" key="1">
    <citation type="submission" date="2014-11" db="EMBL/GenBank/DDBJ databases">
        <title>Pan-genome of Gallibacterium spp.</title>
        <authorList>
            <person name="Kudirkiene E."/>
            <person name="Bojesen A.M."/>
        </authorList>
    </citation>
    <scope>NUCLEOTIDE SEQUENCE [LARGE SCALE GENOMIC DNA]</scope>
    <source>
        <strain evidence="7 8">F150</strain>
    </source>
</reference>
<name>A0A1A7P2A4_9PAST</name>
<keyword evidence="8" id="KW-1185">Reference proteome</keyword>
<feature type="transmembrane region" description="Helical" evidence="6">
    <location>
        <begin position="343"/>
        <end position="360"/>
    </location>
</feature>
<dbReference type="PIRSF" id="PIRSF002457">
    <property type="entry name" value="DASS"/>
    <property type="match status" value="1"/>
</dbReference>
<feature type="transmembrane region" description="Helical" evidence="6">
    <location>
        <begin position="313"/>
        <end position="331"/>
    </location>
</feature>
<dbReference type="GO" id="GO:0022857">
    <property type="term" value="F:transmembrane transporter activity"/>
    <property type="evidence" value="ECO:0007669"/>
    <property type="project" value="InterPro"/>
</dbReference>
<evidence type="ECO:0000256" key="4">
    <source>
        <dbReference type="ARBA" id="ARBA00022989"/>
    </source>
</evidence>
<comment type="similarity">
    <text evidence="2">Belongs to the SLC13A/DASS transporter (TC 2.A.47) family. DIT1 subfamily.</text>
</comment>
<keyword evidence="3 6" id="KW-0812">Transmembrane</keyword>
<evidence type="ECO:0000256" key="2">
    <source>
        <dbReference type="ARBA" id="ARBA00007349"/>
    </source>
</evidence>
<feature type="transmembrane region" description="Helical" evidence="6">
    <location>
        <begin position="103"/>
        <end position="123"/>
    </location>
</feature>
<dbReference type="OrthoDB" id="3170849at2"/>
<comment type="caution">
    <text evidence="7">The sequence shown here is derived from an EMBL/GenBank/DDBJ whole genome shotgun (WGS) entry which is preliminary data.</text>
</comment>
<evidence type="ECO:0000313" key="7">
    <source>
        <dbReference type="EMBL" id="OBW95960.1"/>
    </source>
</evidence>
<organism evidence="7 8">
    <name type="scientific">Gallibacterium salpingitidis</name>
    <dbReference type="NCBI Taxonomy" id="505341"/>
    <lineage>
        <taxon>Bacteria</taxon>
        <taxon>Pseudomonadati</taxon>
        <taxon>Pseudomonadota</taxon>
        <taxon>Gammaproteobacteria</taxon>
        <taxon>Pasteurellales</taxon>
        <taxon>Pasteurellaceae</taxon>
        <taxon>Gallibacterium</taxon>
    </lineage>
</organism>
<sequence length="493" mass="52545">MCSAKVAPTSPSTPNGVEVKLGFQLKGLIIAIVVGLIIWLIPTPEGLSNRAWGMLALFVATIVAIIAKAMSMGAATLIALVISGLTGLTPIKASNADVGMLSGFSNATIWLIGIAMFLSRAVIKTGLGNRIALFFVSRFGHRMMGVAYAIALADTIIAPGIPSASARGGGIMYPIMQSIADAYDSKPGPTARRAGAFLAIVVSQIDTIVCTMFLTAMAGNPLVAELAASQGVTISWTTWFLGAIVPGIVSLIVLPYLVYLVYPPELKHTPKMAEMAREELQRMGPMSKAEWILALDFILLLLLWTVGDLAFGINATTSAFIGLVILLASNIMTWKNIVSETTAWDTMFWFAVLVMMANALNKYGAISWISGHISSSIGTFSWPIAFSILVLVYFYTRYFFASAMAHISAMYLAFLAAAIAVGTPPMIAAIGLGYTSTLSMSLTQYAGGPGPALFGSGYNTTGQWWGVSFIISIASLIIWFVVGGLWMKLLGWW</sequence>
<feature type="transmembrane region" description="Helical" evidence="6">
    <location>
        <begin position="54"/>
        <end position="83"/>
    </location>
</feature>
<feature type="transmembrane region" description="Helical" evidence="6">
    <location>
        <begin position="380"/>
        <end position="400"/>
    </location>
</feature>
<dbReference type="EMBL" id="JTJL01000005">
    <property type="protein sequence ID" value="OBW95960.1"/>
    <property type="molecule type" value="Genomic_DNA"/>
</dbReference>
<evidence type="ECO:0000256" key="6">
    <source>
        <dbReference type="SAM" id="Phobius"/>
    </source>
</evidence>
<feature type="transmembrane region" description="Helical" evidence="6">
    <location>
        <begin position="464"/>
        <end position="487"/>
    </location>
</feature>
<dbReference type="NCBIfam" id="TIGR00785">
    <property type="entry name" value="dass"/>
    <property type="match status" value="1"/>
</dbReference>
<evidence type="ECO:0000256" key="3">
    <source>
        <dbReference type="ARBA" id="ARBA00022692"/>
    </source>
</evidence>
<dbReference type="PANTHER" id="PTHR42826">
    <property type="entry name" value="DICARBOXYLATE TRANSPORTER 2.1, CHLOROPLASTIC"/>
    <property type="match status" value="1"/>
</dbReference>
<feature type="transmembrane region" description="Helical" evidence="6">
    <location>
        <begin position="289"/>
        <end position="307"/>
    </location>
</feature>
<protein>
    <submittedName>
        <fullName evidence="7">Permease</fullName>
    </submittedName>
</protein>
<evidence type="ECO:0000256" key="1">
    <source>
        <dbReference type="ARBA" id="ARBA00004141"/>
    </source>
</evidence>
<feature type="transmembrane region" description="Helical" evidence="6">
    <location>
        <begin position="196"/>
        <end position="219"/>
    </location>
</feature>
<feature type="transmembrane region" description="Helical" evidence="6">
    <location>
        <begin position="23"/>
        <end position="42"/>
    </location>
</feature>
<dbReference type="AlphaFoldDB" id="A0A1A7P2A4"/>
<dbReference type="PATRIC" id="fig|505341.3.peg.335"/>
<keyword evidence="4 6" id="KW-1133">Transmembrane helix</keyword>
<evidence type="ECO:0000256" key="5">
    <source>
        <dbReference type="ARBA" id="ARBA00023136"/>
    </source>
</evidence>
<dbReference type="Pfam" id="PF00939">
    <property type="entry name" value="Na_sulph_symp"/>
    <property type="match status" value="1"/>
</dbReference>
<dbReference type="Proteomes" id="UP000092649">
    <property type="component" value="Unassembled WGS sequence"/>
</dbReference>
<dbReference type="InterPro" id="IPR030676">
    <property type="entry name" value="CitT-rel"/>
</dbReference>
<dbReference type="GO" id="GO:0016020">
    <property type="term" value="C:membrane"/>
    <property type="evidence" value="ECO:0007669"/>
    <property type="project" value="UniProtKB-SubCell"/>
</dbReference>